<dbReference type="AlphaFoldDB" id="A0A243GHP4"/>
<proteinExistence type="predicted"/>
<dbReference type="GO" id="GO:0006352">
    <property type="term" value="P:DNA-templated transcription initiation"/>
    <property type="evidence" value="ECO:0007669"/>
    <property type="project" value="InterPro"/>
</dbReference>
<dbReference type="InterPro" id="IPR050239">
    <property type="entry name" value="Sigma-70_RNA_pol_init_factors"/>
</dbReference>
<protein>
    <recommendedName>
        <fullName evidence="1">RNA polymerase sigma-70 region 2 domain-containing protein</fullName>
    </recommendedName>
</protein>
<evidence type="ECO:0000259" key="1">
    <source>
        <dbReference type="Pfam" id="PF04542"/>
    </source>
</evidence>
<accession>A0A243GHP4</accession>
<dbReference type="SUPFAM" id="SSF88946">
    <property type="entry name" value="Sigma2 domain of RNA polymerase sigma factors"/>
    <property type="match status" value="1"/>
</dbReference>
<dbReference type="Pfam" id="PF04542">
    <property type="entry name" value="Sigma70_r2"/>
    <property type="match status" value="1"/>
</dbReference>
<reference evidence="2 3" key="1">
    <citation type="submission" date="2016-10" db="EMBL/GenBank/DDBJ databases">
        <title>Comparative genomics of Bacillus thuringiensis reveals a path to pathogens against multiple invertebrate hosts.</title>
        <authorList>
            <person name="Zheng J."/>
            <person name="Gao Q."/>
            <person name="Liu H."/>
            <person name="Peng D."/>
            <person name="Ruan L."/>
            <person name="Sun M."/>
        </authorList>
    </citation>
    <scope>NUCLEOTIDE SEQUENCE [LARGE SCALE GENOMIC DNA]</scope>
    <source>
        <strain evidence="2">CTC</strain>
    </source>
</reference>
<evidence type="ECO:0000313" key="2">
    <source>
        <dbReference type="EMBL" id="OUA07174.1"/>
    </source>
</evidence>
<dbReference type="InterPro" id="IPR007627">
    <property type="entry name" value="RNA_pol_sigma70_r2"/>
</dbReference>
<name>A0A243GHP4_BACTF</name>
<dbReference type="Gene3D" id="1.20.120.1810">
    <property type="match status" value="1"/>
</dbReference>
<dbReference type="RefSeq" id="WP_060630977.1">
    <property type="nucleotide sequence ID" value="NZ_NFEL01000047.1"/>
</dbReference>
<gene>
    <name evidence="2" type="ORF">BK772_17070</name>
</gene>
<organism evidence="2 3">
    <name type="scientific">Bacillus thuringiensis subsp. finitimus</name>
    <dbReference type="NCBI Taxonomy" id="29337"/>
    <lineage>
        <taxon>Bacteria</taxon>
        <taxon>Bacillati</taxon>
        <taxon>Bacillota</taxon>
        <taxon>Bacilli</taxon>
        <taxon>Bacillales</taxon>
        <taxon>Bacillaceae</taxon>
        <taxon>Bacillus</taxon>
        <taxon>Bacillus cereus group</taxon>
    </lineage>
</organism>
<dbReference type="GO" id="GO:0003700">
    <property type="term" value="F:DNA-binding transcription factor activity"/>
    <property type="evidence" value="ECO:0007669"/>
    <property type="project" value="InterPro"/>
</dbReference>
<dbReference type="PANTHER" id="PTHR30603">
    <property type="entry name" value="RNA POLYMERASE SIGMA FACTOR RPO"/>
    <property type="match status" value="1"/>
</dbReference>
<dbReference type="PANTHER" id="PTHR30603:SF47">
    <property type="entry name" value="RNA POLYMERASE SIGMA FACTOR SIGD, CHLOROPLASTIC"/>
    <property type="match status" value="1"/>
</dbReference>
<comment type="caution">
    <text evidence="2">The sequence shown here is derived from an EMBL/GenBank/DDBJ whole genome shotgun (WGS) entry which is preliminary data.</text>
</comment>
<dbReference type="EMBL" id="NFEL01000047">
    <property type="protein sequence ID" value="OUA07174.1"/>
    <property type="molecule type" value="Genomic_DNA"/>
</dbReference>
<dbReference type="Proteomes" id="UP000195030">
    <property type="component" value="Unassembled WGS sequence"/>
</dbReference>
<feature type="domain" description="RNA polymerase sigma-70 region 2" evidence="1">
    <location>
        <begin position="7"/>
        <end position="50"/>
    </location>
</feature>
<evidence type="ECO:0000313" key="3">
    <source>
        <dbReference type="Proteomes" id="UP000195030"/>
    </source>
</evidence>
<dbReference type="InterPro" id="IPR013325">
    <property type="entry name" value="RNA_pol_sigma_r2"/>
</dbReference>
<sequence length="186" mass="20896">MESIKSNTGLEIEDLIQCGMIGFLEAREDFDSVYGCKFSTLAIPKMDGETTRAIINNQKVKVTREIFYLKGRIIRGKLAEEKSEVISQLLGVSVENVEEALRYQQIPSSLHDVTFSSGSGGNDLTLEQMLVDESSIGKTEEIDEKIVMCSFINTLPDRELMIWGYVLKPYVTGEYRKACRGYSNSN</sequence>